<comment type="catalytic activity">
    <reaction evidence="3">
        <text>4,8-dimethylnonanoyl-CoA + (R)-carnitine = O-4,8-dimethylnonanoyl-(R)-carnitine + CoA</text>
        <dbReference type="Rhea" id="RHEA:44860"/>
        <dbReference type="ChEBI" id="CHEBI:16347"/>
        <dbReference type="ChEBI" id="CHEBI:57287"/>
        <dbReference type="ChEBI" id="CHEBI:77061"/>
        <dbReference type="ChEBI" id="CHEBI:84654"/>
    </reaction>
</comment>
<evidence type="ECO:0000256" key="3">
    <source>
        <dbReference type="ARBA" id="ARBA00048999"/>
    </source>
</evidence>
<dbReference type="InterPro" id="IPR039551">
    <property type="entry name" value="Cho/carn_acyl_trans"/>
</dbReference>
<reference evidence="5" key="1">
    <citation type="submission" date="2025-08" db="UniProtKB">
        <authorList>
            <consortium name="Ensembl"/>
        </authorList>
    </citation>
    <scope>IDENTIFICATION</scope>
</reference>
<evidence type="ECO:0000256" key="2">
    <source>
        <dbReference type="ARBA" id="ARBA00023315"/>
    </source>
</evidence>
<accession>A0A8D0AW11</accession>
<feature type="domain" description="Choline/carnitine acyltransferase" evidence="4">
    <location>
        <begin position="34"/>
        <end position="96"/>
    </location>
</feature>
<dbReference type="GeneTree" id="ENSGT01150000286917"/>
<dbReference type="InterPro" id="IPR000542">
    <property type="entry name" value="Carn_acyl_trans"/>
</dbReference>
<dbReference type="AlphaFoldDB" id="A0A8D0AW11"/>
<dbReference type="Ensembl" id="ENSSLUT00000062406.1">
    <property type="protein sequence ID" value="ENSSLUP00000060691.1"/>
    <property type="gene ID" value="ENSSLUG00000025878.1"/>
</dbReference>
<organism evidence="5 6">
    <name type="scientific">Sander lucioperca</name>
    <name type="common">Pike-perch</name>
    <name type="synonym">Perca lucioperca</name>
    <dbReference type="NCBI Taxonomy" id="283035"/>
    <lineage>
        <taxon>Eukaryota</taxon>
        <taxon>Metazoa</taxon>
        <taxon>Chordata</taxon>
        <taxon>Craniata</taxon>
        <taxon>Vertebrata</taxon>
        <taxon>Euteleostomi</taxon>
        <taxon>Actinopterygii</taxon>
        <taxon>Neopterygii</taxon>
        <taxon>Teleostei</taxon>
        <taxon>Neoteleostei</taxon>
        <taxon>Acanthomorphata</taxon>
        <taxon>Eupercaria</taxon>
        <taxon>Perciformes</taxon>
        <taxon>Percoidei</taxon>
        <taxon>Percidae</taxon>
        <taxon>Luciopercinae</taxon>
        <taxon>Sander</taxon>
    </lineage>
</organism>
<dbReference type="GO" id="GO:0019254">
    <property type="term" value="P:carnitine metabolic process, CoA-linked"/>
    <property type="evidence" value="ECO:0007669"/>
    <property type="project" value="TreeGrafter"/>
</dbReference>
<proteinExistence type="predicted"/>
<evidence type="ECO:0000256" key="1">
    <source>
        <dbReference type="ARBA" id="ARBA00005005"/>
    </source>
</evidence>
<dbReference type="GO" id="GO:0006635">
    <property type="term" value="P:fatty acid beta-oxidation"/>
    <property type="evidence" value="ECO:0007669"/>
    <property type="project" value="UniProtKB-UniPathway"/>
</dbReference>
<keyword evidence="2" id="KW-0808">Transferase</keyword>
<comment type="pathway">
    <text evidence="1">Lipid metabolism; fatty acid beta-oxidation.</text>
</comment>
<sequence length="127" mass="14229">AEAGMVKPWQLVKPVSSTLVAGRNLSQQKELPKLPVPTLQQTCELYLSYVEPMVEVKELQRTKELVEEFQKAGGVGERLQRGLERKADNTENWVSSTTTPTALDTFTDTMGVTCSHILQLFGSWFTE</sequence>
<keyword evidence="6" id="KW-1185">Reference proteome</keyword>
<protein>
    <recommendedName>
        <fullName evidence="4">Choline/carnitine acyltransferase domain-containing protein</fullName>
    </recommendedName>
</protein>
<evidence type="ECO:0000259" key="4">
    <source>
        <dbReference type="Pfam" id="PF00755"/>
    </source>
</evidence>
<dbReference type="PANTHER" id="PTHR22589">
    <property type="entry name" value="CARNITINE O-ACYLTRANSFERASE"/>
    <property type="match status" value="1"/>
</dbReference>
<dbReference type="GO" id="GO:0004092">
    <property type="term" value="F:carnitine O-acetyltransferase activity"/>
    <property type="evidence" value="ECO:0007669"/>
    <property type="project" value="TreeGrafter"/>
</dbReference>
<evidence type="ECO:0000313" key="6">
    <source>
        <dbReference type="Proteomes" id="UP000694568"/>
    </source>
</evidence>
<dbReference type="UniPathway" id="UPA00659"/>
<keyword evidence="2" id="KW-0012">Acyltransferase</keyword>
<dbReference type="Pfam" id="PF00755">
    <property type="entry name" value="Carn_acyltransf"/>
    <property type="match status" value="1"/>
</dbReference>
<dbReference type="PANTHER" id="PTHR22589:SF50">
    <property type="entry name" value="CARNITINE O-ACETYLTRANSFERASE"/>
    <property type="match status" value="1"/>
</dbReference>
<dbReference type="Proteomes" id="UP000694568">
    <property type="component" value="Unplaced"/>
</dbReference>
<name>A0A8D0AW11_SANLU</name>
<evidence type="ECO:0000313" key="5">
    <source>
        <dbReference type="Ensembl" id="ENSSLUP00000060691.1"/>
    </source>
</evidence>
<dbReference type="Gene3D" id="1.10.275.20">
    <property type="entry name" value="Choline/Carnitine o-acyltransferase"/>
    <property type="match status" value="1"/>
</dbReference>
<dbReference type="SUPFAM" id="SSF52777">
    <property type="entry name" value="CoA-dependent acyltransferases"/>
    <property type="match status" value="1"/>
</dbReference>
<reference evidence="5" key="2">
    <citation type="submission" date="2025-09" db="UniProtKB">
        <authorList>
            <consortium name="Ensembl"/>
        </authorList>
    </citation>
    <scope>IDENTIFICATION</scope>
</reference>
<dbReference type="InterPro" id="IPR042572">
    <property type="entry name" value="Carn_acyl_trans_N"/>
</dbReference>
<dbReference type="GO" id="GO:0005777">
    <property type="term" value="C:peroxisome"/>
    <property type="evidence" value="ECO:0007669"/>
    <property type="project" value="TreeGrafter"/>
</dbReference>